<keyword evidence="8" id="KW-1185">Reference proteome</keyword>
<dbReference type="GO" id="GO:0030127">
    <property type="term" value="C:COPII vesicle coat"/>
    <property type="evidence" value="ECO:0007669"/>
    <property type="project" value="InterPro"/>
</dbReference>
<dbReference type="InterPro" id="IPR036180">
    <property type="entry name" value="Gelsolin-like_dom_sf"/>
</dbReference>
<comment type="subcellular location">
    <subcellularLocation>
        <location evidence="1">Cytoplasmic vesicle</location>
        <location evidence="1">COPII-coated vesicle membrane</location>
        <topology evidence="1">Peripheral membrane protein</topology>
        <orientation evidence="1">Cytoplasmic side</orientation>
    </subcellularLocation>
    <subcellularLocation>
        <location evidence="2">Endoplasmic reticulum membrane</location>
        <topology evidence="2">Peripheral membrane protein</topology>
        <orientation evidence="2">Cytoplasmic side</orientation>
    </subcellularLocation>
</comment>
<dbReference type="OMA" id="QIDERCA"/>
<proteinExistence type="predicted"/>
<dbReference type="GO" id="GO:0090110">
    <property type="term" value="P:COPII-coated vesicle cargo loading"/>
    <property type="evidence" value="ECO:0007669"/>
    <property type="project" value="TreeGrafter"/>
</dbReference>
<sequence>SLSLSLSLSAEAPGKLKNRDDKNLVSTDKEKTLFHPVKGVYEQLSKDCVAQCLVDLFLFPSQYLDIATRGMCPHTGGAVYKYSNFQVPTGEHFLRDLRKDVEKPIGFDAIMRVRTSTGFRATDFFGGVYMNNTTDVELAAVDCDHAITVELKHDDTLSEETGCALLYTTAGGQRRLRVHNLSLNCSSQLMELFKSCETDSLINFFSKTGDHPTLSLILPETMKVFPVTELSTDDRAHQRLAVMAMGVEDTQLLLYPRLIPLHNMELEGEAVPSPLRCSEDRLADGGAVLLENGHALFLWLGQACPPRAHPGALQPALARSPAAQHGQQRTQAPLTLKLTTCLVISQFTADRVQCFSVL</sequence>
<dbReference type="Gene3D" id="3.40.20.10">
    <property type="entry name" value="Severin"/>
    <property type="match status" value="1"/>
</dbReference>
<dbReference type="GeneTree" id="ENSGT00950000182924"/>
<dbReference type="SUPFAM" id="SSF82754">
    <property type="entry name" value="C-terminal, gelsolin-like domain of Sec23/24"/>
    <property type="match status" value="1"/>
</dbReference>
<dbReference type="Gene3D" id="1.20.120.730">
    <property type="entry name" value="Sec23/Sec24 helical domain"/>
    <property type="match status" value="2"/>
</dbReference>
<protein>
    <submittedName>
        <fullName evidence="7">Uncharacterized protein</fullName>
    </submittedName>
</protein>
<dbReference type="InterPro" id="IPR036465">
    <property type="entry name" value="vWFA_dom_sf"/>
</dbReference>
<evidence type="ECO:0000256" key="2">
    <source>
        <dbReference type="ARBA" id="ARBA00004397"/>
    </source>
</evidence>
<dbReference type="PANTHER" id="PTHR13803:SF6">
    <property type="entry name" value="PROTEIN TRANSPORT PROTEIN SEC24D"/>
    <property type="match status" value="1"/>
</dbReference>
<dbReference type="GO" id="GO:0006886">
    <property type="term" value="P:intracellular protein transport"/>
    <property type="evidence" value="ECO:0007669"/>
    <property type="project" value="InterPro"/>
</dbReference>
<feature type="domain" description="Sec23/Sec24 trunk" evidence="5">
    <location>
        <begin position="9"/>
        <end position="100"/>
    </location>
</feature>
<accession>A0A8C5BFR8</accession>
<feature type="domain" description="Sec23/Sec24 beta-sandwich" evidence="6">
    <location>
        <begin position="106"/>
        <end position="186"/>
    </location>
</feature>
<evidence type="ECO:0000256" key="1">
    <source>
        <dbReference type="ARBA" id="ARBA00004299"/>
    </source>
</evidence>
<name>A0A8C5BFR8_GADMO</name>
<evidence type="ECO:0000259" key="6">
    <source>
        <dbReference type="Pfam" id="PF08033"/>
    </source>
</evidence>
<evidence type="ECO:0000256" key="3">
    <source>
        <dbReference type="ARBA" id="ARBA00023329"/>
    </source>
</evidence>
<dbReference type="GO" id="GO:0005789">
    <property type="term" value="C:endoplasmic reticulum membrane"/>
    <property type="evidence" value="ECO:0007669"/>
    <property type="project" value="UniProtKB-SubCell"/>
</dbReference>
<evidence type="ECO:0000259" key="4">
    <source>
        <dbReference type="Pfam" id="PF00626"/>
    </source>
</evidence>
<dbReference type="Pfam" id="PF08033">
    <property type="entry name" value="Sec23_BS"/>
    <property type="match status" value="1"/>
</dbReference>
<dbReference type="AlphaFoldDB" id="A0A8C5BFR8"/>
<evidence type="ECO:0000313" key="7">
    <source>
        <dbReference type="Ensembl" id="ENSGMOP00000045437.1"/>
    </source>
</evidence>
<dbReference type="InterPro" id="IPR012990">
    <property type="entry name" value="Beta-sandwich_Sec23_24"/>
</dbReference>
<evidence type="ECO:0000259" key="5">
    <source>
        <dbReference type="Pfam" id="PF04811"/>
    </source>
</evidence>
<dbReference type="InterPro" id="IPR050550">
    <property type="entry name" value="SEC23_SEC24_subfamily"/>
</dbReference>
<dbReference type="GO" id="GO:0008270">
    <property type="term" value="F:zinc ion binding"/>
    <property type="evidence" value="ECO:0007669"/>
    <property type="project" value="TreeGrafter"/>
</dbReference>
<dbReference type="InterPro" id="IPR007123">
    <property type="entry name" value="Gelsolin-like_dom"/>
</dbReference>
<keyword evidence="3" id="KW-0968">Cytoplasmic vesicle</keyword>
<reference evidence="7" key="2">
    <citation type="submission" date="2025-09" db="UniProtKB">
        <authorList>
            <consortium name="Ensembl"/>
        </authorList>
    </citation>
    <scope>IDENTIFICATION</scope>
</reference>
<dbReference type="GO" id="GO:0070971">
    <property type="term" value="C:endoplasmic reticulum exit site"/>
    <property type="evidence" value="ECO:0007669"/>
    <property type="project" value="TreeGrafter"/>
</dbReference>
<evidence type="ECO:0000313" key="8">
    <source>
        <dbReference type="Proteomes" id="UP000694546"/>
    </source>
</evidence>
<feature type="domain" description="Gelsolin-like" evidence="4">
    <location>
        <begin position="271"/>
        <end position="303"/>
    </location>
</feature>
<dbReference type="GO" id="GO:0000149">
    <property type="term" value="F:SNARE binding"/>
    <property type="evidence" value="ECO:0007669"/>
    <property type="project" value="TreeGrafter"/>
</dbReference>
<dbReference type="SUPFAM" id="SSF53300">
    <property type="entry name" value="vWA-like"/>
    <property type="match status" value="1"/>
</dbReference>
<dbReference type="Proteomes" id="UP000694546">
    <property type="component" value="Chromosome 17"/>
</dbReference>
<organism evidence="7 8">
    <name type="scientific">Gadus morhua</name>
    <name type="common">Atlantic cod</name>
    <dbReference type="NCBI Taxonomy" id="8049"/>
    <lineage>
        <taxon>Eukaryota</taxon>
        <taxon>Metazoa</taxon>
        <taxon>Chordata</taxon>
        <taxon>Craniata</taxon>
        <taxon>Vertebrata</taxon>
        <taxon>Euteleostomi</taxon>
        <taxon>Actinopterygii</taxon>
        <taxon>Neopterygii</taxon>
        <taxon>Teleostei</taxon>
        <taxon>Neoteleostei</taxon>
        <taxon>Acanthomorphata</taxon>
        <taxon>Zeiogadaria</taxon>
        <taxon>Gadariae</taxon>
        <taxon>Gadiformes</taxon>
        <taxon>Gadoidei</taxon>
        <taxon>Gadidae</taxon>
        <taxon>Gadus</taxon>
    </lineage>
</organism>
<dbReference type="SUPFAM" id="SSF81995">
    <property type="entry name" value="beta-sandwich domain of Sec23/24"/>
    <property type="match status" value="1"/>
</dbReference>
<dbReference type="Gene3D" id="3.40.50.410">
    <property type="entry name" value="von Willebrand factor, type A domain"/>
    <property type="match status" value="1"/>
</dbReference>
<dbReference type="Pfam" id="PF00626">
    <property type="entry name" value="Gelsolin"/>
    <property type="match status" value="1"/>
</dbReference>
<reference evidence="7" key="1">
    <citation type="submission" date="2025-08" db="UniProtKB">
        <authorList>
            <consortium name="Ensembl"/>
        </authorList>
    </citation>
    <scope>IDENTIFICATION</scope>
</reference>
<dbReference type="Ensembl" id="ENSGMOT00000025815.1">
    <property type="protein sequence ID" value="ENSGMOP00000045437.1"/>
    <property type="gene ID" value="ENSGMOG00000023291.1"/>
</dbReference>
<dbReference type="InterPro" id="IPR029006">
    <property type="entry name" value="ADF-H/Gelsolin-like_dom_sf"/>
</dbReference>
<dbReference type="PANTHER" id="PTHR13803">
    <property type="entry name" value="SEC24-RELATED PROTEIN"/>
    <property type="match status" value="1"/>
</dbReference>
<dbReference type="InterPro" id="IPR006896">
    <property type="entry name" value="Sec23/24_trunk_dom"/>
</dbReference>
<dbReference type="Gene3D" id="2.60.40.1670">
    <property type="entry name" value="beta-sandwich domain of Sec23/24"/>
    <property type="match status" value="1"/>
</dbReference>
<dbReference type="Pfam" id="PF04811">
    <property type="entry name" value="Sec23_trunk"/>
    <property type="match status" value="1"/>
</dbReference>